<organism evidence="2 3">
    <name type="scientific">[Empedobacter] haloabium</name>
    <dbReference type="NCBI Taxonomy" id="592317"/>
    <lineage>
        <taxon>Bacteria</taxon>
        <taxon>Pseudomonadati</taxon>
        <taxon>Pseudomonadota</taxon>
        <taxon>Betaproteobacteria</taxon>
        <taxon>Burkholderiales</taxon>
        <taxon>Oxalobacteraceae</taxon>
        <taxon>Telluria group</taxon>
        <taxon>Telluria group incertae sedis</taxon>
    </lineage>
</organism>
<evidence type="ECO:0000313" key="3">
    <source>
        <dbReference type="Proteomes" id="UP000321323"/>
    </source>
</evidence>
<accession>A0ABZ1UQW7</accession>
<gene>
    <name evidence="2" type="ORF">E7V67_007675</name>
</gene>
<keyword evidence="3" id="KW-1185">Reference proteome</keyword>
<dbReference type="EMBL" id="CP136508">
    <property type="protein sequence ID" value="WUR14977.1"/>
    <property type="molecule type" value="Genomic_DNA"/>
</dbReference>
<dbReference type="Proteomes" id="UP000321323">
    <property type="component" value="Chromosome"/>
</dbReference>
<evidence type="ECO:0000256" key="1">
    <source>
        <dbReference type="SAM" id="Coils"/>
    </source>
</evidence>
<reference evidence="2 3" key="1">
    <citation type="journal article" date="2019" name="Int. J. Syst. Evol. Microbiol.">
        <title>The Draft Whole-Genome Sequence of the Antibiotic Producer Empedobacter haloabium ATCC 31962 Provides Indications for Its Taxonomic Reclassification.</title>
        <authorList>
            <person name="Miess H."/>
            <person name="Arlt P."/>
            <person name="Apel A.K."/>
            <person name="Weber T."/>
            <person name="Nieselt K."/>
            <person name="Hanssen F."/>
            <person name="Czemmel S."/>
            <person name="Nahnsen S."/>
            <person name="Gross H."/>
        </authorList>
    </citation>
    <scope>NUCLEOTIDE SEQUENCE [LARGE SCALE GENOMIC DNA]</scope>
    <source>
        <strain evidence="2 3">ATCC 31962</strain>
    </source>
</reference>
<proteinExistence type="predicted"/>
<sequence length="196" mass="21655">MGNAVAGVEVGKRRLDGALLVDGKWKTRSLDATHDGEDELIEWFRKQKTGLEAVHFCVVQGDFLAQAIAFELHDAGLHVSYVAADDIRAFAHAEGLTVRAGRLGADVVARYCAARRPEAWAAPSPQQRTIDEIRQRLADLEAMRDTEMARAEEARARGVTARLEDILAHVAWLDDSIAEFRQSLAELIELRTDVPA</sequence>
<name>A0ABZ1UQW7_9BURK</name>
<evidence type="ECO:0008006" key="4">
    <source>
        <dbReference type="Google" id="ProtNLM"/>
    </source>
</evidence>
<keyword evidence="1" id="KW-0175">Coiled coil</keyword>
<protein>
    <recommendedName>
        <fullName evidence="4">NYN domain-containing protein</fullName>
    </recommendedName>
</protein>
<evidence type="ECO:0000313" key="2">
    <source>
        <dbReference type="EMBL" id="WUR14977.1"/>
    </source>
</evidence>
<feature type="coiled-coil region" evidence="1">
    <location>
        <begin position="130"/>
        <end position="157"/>
    </location>
</feature>